<reference evidence="1" key="1">
    <citation type="submission" date="2014-05" db="EMBL/GenBank/DDBJ databases">
        <authorList>
            <person name="Chronopoulou M."/>
        </authorList>
    </citation>
    <scope>NUCLEOTIDE SEQUENCE</scope>
    <source>
        <tissue evidence="1">Whole organism</tissue>
    </source>
</reference>
<organism evidence="1">
    <name type="scientific">Lepeophtheirus salmonis</name>
    <name type="common">Salmon louse</name>
    <name type="synonym">Caligus salmonis</name>
    <dbReference type="NCBI Taxonomy" id="72036"/>
    <lineage>
        <taxon>Eukaryota</taxon>
        <taxon>Metazoa</taxon>
        <taxon>Ecdysozoa</taxon>
        <taxon>Arthropoda</taxon>
        <taxon>Crustacea</taxon>
        <taxon>Multicrustacea</taxon>
        <taxon>Hexanauplia</taxon>
        <taxon>Copepoda</taxon>
        <taxon>Siphonostomatoida</taxon>
        <taxon>Caligidae</taxon>
        <taxon>Lepeophtheirus</taxon>
    </lineage>
</organism>
<protein>
    <submittedName>
        <fullName evidence="1">Uncharacterized protein</fullName>
    </submittedName>
</protein>
<accession>A0A0K2V038</accession>
<dbReference type="EMBL" id="HACA01026146">
    <property type="protein sequence ID" value="CDW43507.1"/>
    <property type="molecule type" value="Transcribed_RNA"/>
</dbReference>
<name>A0A0K2V038_LEPSM</name>
<proteinExistence type="predicted"/>
<dbReference type="AlphaFoldDB" id="A0A0K2V038"/>
<evidence type="ECO:0000313" key="1">
    <source>
        <dbReference type="EMBL" id="CDW43507.1"/>
    </source>
</evidence>
<sequence>MVGTVVMVIFGQQGFFKLPSREKGDPFWKIMNNIKKYHL</sequence>